<feature type="compositionally biased region" description="Polar residues" evidence="1">
    <location>
        <begin position="371"/>
        <end position="390"/>
    </location>
</feature>
<feature type="region of interest" description="Disordered" evidence="1">
    <location>
        <begin position="344"/>
        <end position="403"/>
    </location>
</feature>
<feature type="compositionally biased region" description="Polar residues" evidence="1">
    <location>
        <begin position="54"/>
        <end position="64"/>
    </location>
</feature>
<keyword evidence="4" id="KW-1185">Reference proteome</keyword>
<evidence type="ECO:0000256" key="2">
    <source>
        <dbReference type="SAM" id="Phobius"/>
    </source>
</evidence>
<feature type="transmembrane region" description="Helical" evidence="2">
    <location>
        <begin position="72"/>
        <end position="95"/>
    </location>
</feature>
<keyword evidence="2" id="KW-0812">Transmembrane</keyword>
<accession>A0A1Y2CI92</accession>
<dbReference type="Proteomes" id="UP000193642">
    <property type="component" value="Unassembled WGS sequence"/>
</dbReference>
<dbReference type="AlphaFoldDB" id="A0A1Y2CI92"/>
<feature type="region of interest" description="Disordered" evidence="1">
    <location>
        <begin position="44"/>
        <end position="65"/>
    </location>
</feature>
<gene>
    <name evidence="3" type="ORF">BCR33DRAFT_109418</name>
</gene>
<feature type="compositionally biased region" description="Low complexity" evidence="1">
    <location>
        <begin position="355"/>
        <end position="370"/>
    </location>
</feature>
<keyword evidence="2" id="KW-0472">Membrane</keyword>
<name>A0A1Y2CI92_9FUNG</name>
<organism evidence="3 4">
    <name type="scientific">Rhizoclosmatium globosum</name>
    <dbReference type="NCBI Taxonomy" id="329046"/>
    <lineage>
        <taxon>Eukaryota</taxon>
        <taxon>Fungi</taxon>
        <taxon>Fungi incertae sedis</taxon>
        <taxon>Chytridiomycota</taxon>
        <taxon>Chytridiomycota incertae sedis</taxon>
        <taxon>Chytridiomycetes</taxon>
        <taxon>Chytridiales</taxon>
        <taxon>Chytriomycetaceae</taxon>
        <taxon>Rhizoclosmatium</taxon>
    </lineage>
</organism>
<reference evidence="3 4" key="1">
    <citation type="submission" date="2016-07" db="EMBL/GenBank/DDBJ databases">
        <title>Pervasive Adenine N6-methylation of Active Genes in Fungi.</title>
        <authorList>
            <consortium name="DOE Joint Genome Institute"/>
            <person name="Mondo S.J."/>
            <person name="Dannebaum R.O."/>
            <person name="Kuo R.C."/>
            <person name="Labutti K."/>
            <person name="Haridas S."/>
            <person name="Kuo A."/>
            <person name="Salamov A."/>
            <person name="Ahrendt S.R."/>
            <person name="Lipzen A."/>
            <person name="Sullivan W."/>
            <person name="Andreopoulos W.B."/>
            <person name="Clum A."/>
            <person name="Lindquist E."/>
            <person name="Daum C."/>
            <person name="Ramamoorthy G.K."/>
            <person name="Gryganskyi A."/>
            <person name="Culley D."/>
            <person name="Magnuson J.K."/>
            <person name="James T.Y."/>
            <person name="O'Malley M.A."/>
            <person name="Stajich J.E."/>
            <person name="Spatafora J.W."/>
            <person name="Visel A."/>
            <person name="Grigoriev I.V."/>
        </authorList>
    </citation>
    <scope>NUCLEOTIDE SEQUENCE [LARGE SCALE GENOMIC DNA]</scope>
    <source>
        <strain evidence="3 4">JEL800</strain>
    </source>
</reference>
<evidence type="ECO:0000256" key="1">
    <source>
        <dbReference type="SAM" id="MobiDB-lite"/>
    </source>
</evidence>
<comment type="caution">
    <text evidence="3">The sequence shown here is derived from an EMBL/GenBank/DDBJ whole genome shotgun (WGS) entry which is preliminary data.</text>
</comment>
<evidence type="ECO:0000313" key="4">
    <source>
        <dbReference type="Proteomes" id="UP000193642"/>
    </source>
</evidence>
<dbReference type="OrthoDB" id="2136991at2759"/>
<evidence type="ECO:0000313" key="3">
    <source>
        <dbReference type="EMBL" id="ORY46763.1"/>
    </source>
</evidence>
<feature type="compositionally biased region" description="Basic and acidic residues" evidence="1">
    <location>
        <begin position="394"/>
        <end position="403"/>
    </location>
</feature>
<proteinExistence type="predicted"/>
<protein>
    <submittedName>
        <fullName evidence="3">Uncharacterized protein</fullName>
    </submittedName>
</protein>
<sequence length="403" mass="45183">MHCFPILRVCSPQPRTRPRRMRRISCPVAELEFRLLRRPSSSATATTSLVPHSGSLSGTDTQNGSGSGTPAWALPVYVSLTVVAIASACVAVYWYMKRKSALKDKEYMLQNNRHLPFLHLRQLQSPPSNVKCLIANSCHFQKTVPAIDLDYNDNTTTTKDPENPDTNQTKTTTVTYSAFPHGLPPLGRPPALNAPIEDQPKAVVNTPFLPTDSFLTPNSGYANSPTTSTWTLEEQWQYEQYQAAAYWHQFQLRQKEWQAEQRAYYLLKEEERKKKQLESGTEIELVPRRKLIVGFKPSPLRNVYEIDDESDVSRKNSKASRTSHRVSSILDGIVGTTIGRSSFDAGTAGRPDFMSTRSSFNKSISSRKSNMIVTSPEWSAHPTSSLSAGSTDPAKQHVQEWIH</sequence>
<dbReference type="EMBL" id="MCGO01000015">
    <property type="protein sequence ID" value="ORY46763.1"/>
    <property type="molecule type" value="Genomic_DNA"/>
</dbReference>
<keyword evidence="2" id="KW-1133">Transmembrane helix</keyword>